<dbReference type="CDD" id="cd23945">
    <property type="entry name" value="PAPS_reductase"/>
    <property type="match status" value="1"/>
</dbReference>
<dbReference type="Pfam" id="PF01507">
    <property type="entry name" value="PAPS_reduct"/>
    <property type="match status" value="1"/>
</dbReference>
<dbReference type="GO" id="GO:0070814">
    <property type="term" value="P:hydrogen sulfide biosynthetic process"/>
    <property type="evidence" value="ECO:0007669"/>
    <property type="project" value="UniProtKB-UniRule"/>
</dbReference>
<dbReference type="GO" id="GO:0019379">
    <property type="term" value="P:sulfate assimilation, phosphoadenylyl sulfate reduction by phosphoadenylyl-sulfate reductase (thioredoxin)"/>
    <property type="evidence" value="ECO:0007669"/>
    <property type="project" value="UniProtKB-UniRule"/>
</dbReference>
<keyword evidence="3 14" id="KW-0479">Metal-binding</keyword>
<evidence type="ECO:0000256" key="10">
    <source>
        <dbReference type="ARBA" id="ARBA00029514"/>
    </source>
</evidence>
<keyword evidence="2 14" id="KW-0963">Cytoplasm</keyword>
<keyword evidence="17" id="KW-1185">Reference proteome</keyword>
<evidence type="ECO:0000256" key="14">
    <source>
        <dbReference type="HAMAP-Rule" id="MF_00063"/>
    </source>
</evidence>
<evidence type="ECO:0000256" key="11">
    <source>
        <dbReference type="ARBA" id="ARBA00030894"/>
    </source>
</evidence>
<comment type="function">
    <text evidence="7 14">Catalyzes the formation of sulfite from adenosine 5'-phosphosulfate (APS) using thioredoxin as an electron donor.</text>
</comment>
<evidence type="ECO:0000259" key="15">
    <source>
        <dbReference type="Pfam" id="PF01507"/>
    </source>
</evidence>
<evidence type="ECO:0000256" key="1">
    <source>
        <dbReference type="ARBA" id="ARBA00009732"/>
    </source>
</evidence>
<evidence type="ECO:0000256" key="2">
    <source>
        <dbReference type="ARBA" id="ARBA00022490"/>
    </source>
</evidence>
<evidence type="ECO:0000256" key="7">
    <source>
        <dbReference type="ARBA" id="ARBA00024298"/>
    </source>
</evidence>
<dbReference type="GO" id="GO:0043866">
    <property type="term" value="F:adenylyl-sulfate reductase (thioredoxin) activity"/>
    <property type="evidence" value="ECO:0007669"/>
    <property type="project" value="UniProtKB-EC"/>
</dbReference>
<feature type="binding site" evidence="14">
    <location>
        <position position="212"/>
    </location>
    <ligand>
        <name>[4Fe-4S] cluster</name>
        <dbReference type="ChEBI" id="CHEBI:49883"/>
    </ligand>
</feature>
<gene>
    <name evidence="14" type="primary">cysH</name>
    <name evidence="16" type="ORF">IQ266_00965</name>
</gene>
<feature type="binding site" evidence="14">
    <location>
        <position position="122"/>
    </location>
    <ligand>
        <name>[4Fe-4S] cluster</name>
        <dbReference type="ChEBI" id="CHEBI:49883"/>
    </ligand>
</feature>
<dbReference type="GO" id="GO:0019344">
    <property type="term" value="P:cysteine biosynthetic process"/>
    <property type="evidence" value="ECO:0007669"/>
    <property type="project" value="InterPro"/>
</dbReference>
<protein>
    <recommendedName>
        <fullName evidence="10 14">Adenosine 5'-phosphosulfate reductase</fullName>
        <shortName evidence="14">APS reductase</shortName>
        <ecNumber evidence="9 14">1.8.4.10</ecNumber>
    </recommendedName>
    <alternativeName>
        <fullName evidence="12 14">5'-adenylylsulfate reductase</fullName>
    </alternativeName>
    <alternativeName>
        <fullName evidence="11 14">Thioredoxin-dependent 5'-adenylylsulfate reductase</fullName>
    </alternativeName>
</protein>
<dbReference type="EC" id="1.8.4.10" evidence="9 14"/>
<feature type="domain" description="Phosphoadenosine phosphosulphate reductase" evidence="15">
    <location>
        <begin position="38"/>
        <end position="215"/>
    </location>
</feature>
<dbReference type="NCBIfam" id="TIGR00434">
    <property type="entry name" value="cysH"/>
    <property type="match status" value="1"/>
</dbReference>
<dbReference type="HAMAP" id="MF_00063">
    <property type="entry name" value="CysH"/>
    <property type="match status" value="1"/>
</dbReference>
<dbReference type="GO" id="GO:0005737">
    <property type="term" value="C:cytoplasm"/>
    <property type="evidence" value="ECO:0007669"/>
    <property type="project" value="UniProtKB-SubCell"/>
</dbReference>
<keyword evidence="6 14" id="KW-0411">Iron-sulfur</keyword>
<dbReference type="Proteomes" id="UP000625316">
    <property type="component" value="Unassembled WGS sequence"/>
</dbReference>
<evidence type="ECO:0000313" key="16">
    <source>
        <dbReference type="EMBL" id="MBE9028326.1"/>
    </source>
</evidence>
<dbReference type="RefSeq" id="WP_264323147.1">
    <property type="nucleotide sequence ID" value="NZ_JADEXQ010000002.1"/>
</dbReference>
<evidence type="ECO:0000256" key="13">
    <source>
        <dbReference type="ARBA" id="ARBA00048441"/>
    </source>
</evidence>
<dbReference type="GO" id="GO:0004604">
    <property type="term" value="F:phosphoadenylyl-sulfate reductase (thioredoxin) activity"/>
    <property type="evidence" value="ECO:0007669"/>
    <property type="project" value="UniProtKB-UniRule"/>
</dbReference>
<dbReference type="AlphaFoldDB" id="A0A928VGS3"/>
<evidence type="ECO:0000313" key="17">
    <source>
        <dbReference type="Proteomes" id="UP000625316"/>
    </source>
</evidence>
<feature type="binding site" evidence="14">
    <location>
        <position position="209"/>
    </location>
    <ligand>
        <name>[4Fe-4S] cluster</name>
        <dbReference type="ChEBI" id="CHEBI:49883"/>
    </ligand>
</feature>
<evidence type="ECO:0000256" key="6">
    <source>
        <dbReference type="ARBA" id="ARBA00023014"/>
    </source>
</evidence>
<sequence>MAQLASPLTEQDIAKLEAELAGQTPQKILEAALQQFDNIAISFSGAEDVVLVDMACKLKKDVKVFSLDTGRLHPETYQFLDTVRKHYGIELEVMYPDSTAVEQLVKQKGFFSFYEDDHKECCGIRKVQPLRRKLASVDAWITGQRKDQSPTRADVPTVQIDNGFGTADHQLIKFNPLANWSSEEVWFYIRSYEVPFNPLHEKGFVSIGCEPCTRPVLPNQHEREGRWWWEEASKKECGLHSVNLEK</sequence>
<accession>A0A928VGS3</accession>
<evidence type="ECO:0000256" key="9">
    <source>
        <dbReference type="ARBA" id="ARBA00024386"/>
    </source>
</evidence>
<comment type="pathway">
    <text evidence="8 14">Sulfur metabolism; hydrogen sulfide biosynthesis; sulfite from sulfate.</text>
</comment>
<keyword evidence="4 14" id="KW-0560">Oxidoreductase</keyword>
<dbReference type="GO" id="GO:0046872">
    <property type="term" value="F:metal ion binding"/>
    <property type="evidence" value="ECO:0007669"/>
    <property type="project" value="UniProtKB-KW"/>
</dbReference>
<dbReference type="PANTHER" id="PTHR46482:SF9">
    <property type="entry name" value="5'-ADENYLYLSULFATE REDUCTASE 1, CHLOROPLASTIC"/>
    <property type="match status" value="1"/>
</dbReference>
<evidence type="ECO:0000256" key="3">
    <source>
        <dbReference type="ARBA" id="ARBA00022723"/>
    </source>
</evidence>
<dbReference type="NCBIfam" id="TIGR02055">
    <property type="entry name" value="APS_reductase"/>
    <property type="match status" value="1"/>
</dbReference>
<dbReference type="Gene3D" id="3.40.50.620">
    <property type="entry name" value="HUPs"/>
    <property type="match status" value="1"/>
</dbReference>
<dbReference type="NCBIfam" id="NF002537">
    <property type="entry name" value="PRK02090.1"/>
    <property type="match status" value="1"/>
</dbReference>
<dbReference type="GO" id="GO:0051539">
    <property type="term" value="F:4 iron, 4 sulfur cluster binding"/>
    <property type="evidence" value="ECO:0007669"/>
    <property type="project" value="UniProtKB-UniRule"/>
</dbReference>
<evidence type="ECO:0000256" key="5">
    <source>
        <dbReference type="ARBA" id="ARBA00023004"/>
    </source>
</evidence>
<dbReference type="InterPro" id="IPR002500">
    <property type="entry name" value="PAPS_reduct_dom"/>
</dbReference>
<proteinExistence type="inferred from homology"/>
<comment type="cofactor">
    <cofactor evidence="14">
        <name>[4Fe-4S] cluster</name>
        <dbReference type="ChEBI" id="CHEBI:49883"/>
    </cofactor>
    <text evidence="14">Binds 1 [4Fe-4S] cluster per subunit.</text>
</comment>
<reference evidence="16" key="1">
    <citation type="submission" date="2020-10" db="EMBL/GenBank/DDBJ databases">
        <authorList>
            <person name="Castelo-Branco R."/>
            <person name="Eusebio N."/>
            <person name="Adriana R."/>
            <person name="Vieira A."/>
            <person name="Brugerolle De Fraissinette N."/>
            <person name="Rezende De Castro R."/>
            <person name="Schneider M.P."/>
            <person name="Vasconcelos V."/>
            <person name="Leao P.N."/>
        </authorList>
    </citation>
    <scope>NUCLEOTIDE SEQUENCE</scope>
    <source>
        <strain evidence="16">LEGE 11480</strain>
    </source>
</reference>
<evidence type="ECO:0000256" key="4">
    <source>
        <dbReference type="ARBA" id="ARBA00023002"/>
    </source>
</evidence>
<comment type="caution">
    <text evidence="16">The sequence shown here is derived from an EMBL/GenBank/DDBJ whole genome shotgun (WGS) entry which is preliminary data.</text>
</comment>
<dbReference type="InterPro" id="IPR004511">
    <property type="entry name" value="PAPS/APS_Rdtase"/>
</dbReference>
<name>A0A928VGS3_9CYAN</name>
<comment type="subcellular location">
    <subcellularLocation>
        <location evidence="14">Cytoplasm</location>
    </subcellularLocation>
</comment>
<feature type="binding site" evidence="14">
    <location>
        <position position="121"/>
    </location>
    <ligand>
        <name>[4Fe-4S] cluster</name>
        <dbReference type="ChEBI" id="CHEBI:49883"/>
    </ligand>
</feature>
<organism evidence="16 17">
    <name type="scientific">Romeriopsis navalis LEGE 11480</name>
    <dbReference type="NCBI Taxonomy" id="2777977"/>
    <lineage>
        <taxon>Bacteria</taxon>
        <taxon>Bacillati</taxon>
        <taxon>Cyanobacteriota</taxon>
        <taxon>Cyanophyceae</taxon>
        <taxon>Leptolyngbyales</taxon>
        <taxon>Leptolyngbyaceae</taxon>
        <taxon>Romeriopsis</taxon>
        <taxon>Romeriopsis navalis</taxon>
    </lineage>
</organism>
<dbReference type="SUPFAM" id="SSF52402">
    <property type="entry name" value="Adenine nucleotide alpha hydrolases-like"/>
    <property type="match status" value="1"/>
</dbReference>
<comment type="catalytic activity">
    <reaction evidence="13 14">
        <text>[thioredoxin]-disulfide + sulfite + AMP + 2 H(+) = adenosine 5'-phosphosulfate + [thioredoxin]-dithiol</text>
        <dbReference type="Rhea" id="RHEA:21976"/>
        <dbReference type="Rhea" id="RHEA-COMP:10698"/>
        <dbReference type="Rhea" id="RHEA-COMP:10700"/>
        <dbReference type="ChEBI" id="CHEBI:15378"/>
        <dbReference type="ChEBI" id="CHEBI:17359"/>
        <dbReference type="ChEBI" id="CHEBI:29950"/>
        <dbReference type="ChEBI" id="CHEBI:50058"/>
        <dbReference type="ChEBI" id="CHEBI:58243"/>
        <dbReference type="ChEBI" id="CHEBI:456215"/>
        <dbReference type="EC" id="1.8.4.10"/>
    </reaction>
</comment>
<keyword evidence="5 14" id="KW-0408">Iron</keyword>
<comment type="similarity">
    <text evidence="1 14">Belongs to the PAPS reductase family. CysH subfamily.</text>
</comment>
<dbReference type="PANTHER" id="PTHR46482">
    <property type="entry name" value="5'-ADENYLYLSULFATE REDUCTASE 3, CHLOROPLASTIC"/>
    <property type="match status" value="1"/>
</dbReference>
<dbReference type="InterPro" id="IPR014729">
    <property type="entry name" value="Rossmann-like_a/b/a_fold"/>
</dbReference>
<feature type="active site" description="Nucleophile; cysteine thiosulfonate intermediate" evidence="14">
    <location>
        <position position="237"/>
    </location>
</feature>
<evidence type="ECO:0000256" key="8">
    <source>
        <dbReference type="ARBA" id="ARBA00024327"/>
    </source>
</evidence>
<dbReference type="EMBL" id="JADEXQ010000002">
    <property type="protein sequence ID" value="MBE9028326.1"/>
    <property type="molecule type" value="Genomic_DNA"/>
</dbReference>
<evidence type="ECO:0000256" key="12">
    <source>
        <dbReference type="ARBA" id="ARBA00032041"/>
    </source>
</evidence>
<dbReference type="PIRSF" id="PIRSF000857">
    <property type="entry name" value="PAPS_reductase"/>
    <property type="match status" value="1"/>
</dbReference>
<dbReference type="InterPro" id="IPR011798">
    <property type="entry name" value="APS_reductase"/>
</dbReference>